<gene>
    <name evidence="1" type="ORF">ACFOY2_07430</name>
</gene>
<name>A0ABV8G2H7_9ACTN</name>
<comment type="caution">
    <text evidence="1">The sequence shown here is derived from an EMBL/GenBank/DDBJ whole genome shotgun (WGS) entry which is preliminary data.</text>
</comment>
<keyword evidence="2" id="KW-1185">Reference proteome</keyword>
<protein>
    <submittedName>
        <fullName evidence="1">Type II toxin-antitoxin system RelE/ParE family toxin</fullName>
    </submittedName>
</protein>
<reference evidence="2" key="1">
    <citation type="journal article" date="2019" name="Int. J. Syst. Evol. Microbiol.">
        <title>The Global Catalogue of Microorganisms (GCM) 10K type strain sequencing project: providing services to taxonomists for standard genome sequencing and annotation.</title>
        <authorList>
            <consortium name="The Broad Institute Genomics Platform"/>
            <consortium name="The Broad Institute Genome Sequencing Center for Infectious Disease"/>
            <person name="Wu L."/>
            <person name="Ma J."/>
        </authorList>
    </citation>
    <scope>NUCLEOTIDE SEQUENCE [LARGE SCALE GENOMIC DNA]</scope>
    <source>
        <strain evidence="2">TBRC 1276</strain>
    </source>
</reference>
<dbReference type="Pfam" id="PF05973">
    <property type="entry name" value="Gp49"/>
    <property type="match status" value="1"/>
</dbReference>
<dbReference type="EMBL" id="JBHSBI010000003">
    <property type="protein sequence ID" value="MFC4007044.1"/>
    <property type="molecule type" value="Genomic_DNA"/>
</dbReference>
<evidence type="ECO:0000313" key="1">
    <source>
        <dbReference type="EMBL" id="MFC4007044.1"/>
    </source>
</evidence>
<dbReference type="InterPro" id="IPR009241">
    <property type="entry name" value="HigB-like"/>
</dbReference>
<proteinExistence type="predicted"/>
<dbReference type="Proteomes" id="UP001595851">
    <property type="component" value="Unassembled WGS sequence"/>
</dbReference>
<sequence length="88" mass="9841">MNEAIDLLAETGPAPGRPLVDTLKDAQVANLKAGIAGAQAFDPWREAILLIGGDKSGNWAGWYREWIPWAEARYEQYLKEREAEEGQR</sequence>
<accession>A0ABV8G2H7</accession>
<dbReference type="RefSeq" id="WP_379527454.1">
    <property type="nucleotide sequence ID" value="NZ_JBHSBI010000003.1"/>
</dbReference>
<evidence type="ECO:0000313" key="2">
    <source>
        <dbReference type="Proteomes" id="UP001595851"/>
    </source>
</evidence>
<organism evidence="1 2">
    <name type="scientific">Nonomuraea purpurea</name>
    <dbReference type="NCBI Taxonomy" id="1849276"/>
    <lineage>
        <taxon>Bacteria</taxon>
        <taxon>Bacillati</taxon>
        <taxon>Actinomycetota</taxon>
        <taxon>Actinomycetes</taxon>
        <taxon>Streptosporangiales</taxon>
        <taxon>Streptosporangiaceae</taxon>
        <taxon>Nonomuraea</taxon>
    </lineage>
</organism>